<evidence type="ECO:0000313" key="2">
    <source>
        <dbReference type="Proteomes" id="UP000396788"/>
    </source>
</evidence>
<sequence length="159" mass="18105">MITDAFQLPRLEQSPRLWALALNLTLAPCVGELEEEESNRVVLVMMSEKRLDPTRVKDLLTQALSDYRGERLPVHPETPMLGEFMQRSSWRLAVHGARTAKLRSLHTTQTEIWLRDDADDAYPVLCQAFSPDPDRIDEMLDAASAFRWAPTEQSLRGGE</sequence>
<accession>A0A5E4VXI5</accession>
<dbReference type="Proteomes" id="UP000396788">
    <property type="component" value="Unassembled WGS sequence"/>
</dbReference>
<dbReference type="AlphaFoldDB" id="A0A5E4VXI5"/>
<gene>
    <name evidence="1" type="ORF">PCE31107_02926</name>
</gene>
<dbReference type="RefSeq" id="WP_150609320.1">
    <property type="nucleotide sequence ID" value="NZ_CABPRY010000006.1"/>
</dbReference>
<evidence type="ECO:0000313" key="1">
    <source>
        <dbReference type="EMBL" id="VVE16573.1"/>
    </source>
</evidence>
<organism evidence="1 2">
    <name type="scientific">Pandoraea cepalis</name>
    <dbReference type="NCBI Taxonomy" id="2508294"/>
    <lineage>
        <taxon>Bacteria</taxon>
        <taxon>Pseudomonadati</taxon>
        <taxon>Pseudomonadota</taxon>
        <taxon>Betaproteobacteria</taxon>
        <taxon>Burkholderiales</taxon>
        <taxon>Burkholderiaceae</taxon>
        <taxon>Pandoraea</taxon>
    </lineage>
</organism>
<name>A0A5E4VXI5_9BURK</name>
<protein>
    <submittedName>
        <fullName evidence="1">Uncharacterized protein</fullName>
    </submittedName>
</protein>
<dbReference type="EMBL" id="CABPRY010000006">
    <property type="protein sequence ID" value="VVE16573.1"/>
    <property type="molecule type" value="Genomic_DNA"/>
</dbReference>
<proteinExistence type="predicted"/>
<reference evidence="1 2" key="1">
    <citation type="submission" date="2019-08" db="EMBL/GenBank/DDBJ databases">
        <authorList>
            <person name="Peeters C."/>
        </authorList>
    </citation>
    <scope>NUCLEOTIDE SEQUENCE [LARGE SCALE GENOMIC DNA]</scope>
    <source>
        <strain evidence="1 2">LMG 31107</strain>
    </source>
</reference>